<dbReference type="EMBL" id="JASCZI010181790">
    <property type="protein sequence ID" value="MED6185854.1"/>
    <property type="molecule type" value="Genomic_DNA"/>
</dbReference>
<protein>
    <submittedName>
        <fullName evidence="2">Uncharacterized protein</fullName>
    </submittedName>
</protein>
<proteinExistence type="predicted"/>
<evidence type="ECO:0000256" key="1">
    <source>
        <dbReference type="SAM" id="MobiDB-lite"/>
    </source>
</evidence>
<feature type="region of interest" description="Disordered" evidence="1">
    <location>
        <begin position="1"/>
        <end position="60"/>
    </location>
</feature>
<feature type="compositionally biased region" description="Basic and acidic residues" evidence="1">
    <location>
        <begin position="29"/>
        <end position="44"/>
    </location>
</feature>
<accession>A0ABU6WJ17</accession>
<comment type="caution">
    <text evidence="2">The sequence shown here is derived from an EMBL/GenBank/DDBJ whole genome shotgun (WGS) entry which is preliminary data.</text>
</comment>
<sequence length="106" mass="11652">MAEKGVDVKMSSPRSPEIGLWDSRSNKKQVKEDAPWASGHRADGDPQLDDEVAAKSSETVVTRARTMAGNMRRKDGVWGRSIVLAPPEVNRANERGITQSTTTDHH</sequence>
<dbReference type="Proteomes" id="UP001341840">
    <property type="component" value="Unassembled WGS sequence"/>
</dbReference>
<organism evidence="2 3">
    <name type="scientific">Stylosanthes scabra</name>
    <dbReference type="NCBI Taxonomy" id="79078"/>
    <lineage>
        <taxon>Eukaryota</taxon>
        <taxon>Viridiplantae</taxon>
        <taxon>Streptophyta</taxon>
        <taxon>Embryophyta</taxon>
        <taxon>Tracheophyta</taxon>
        <taxon>Spermatophyta</taxon>
        <taxon>Magnoliopsida</taxon>
        <taxon>eudicotyledons</taxon>
        <taxon>Gunneridae</taxon>
        <taxon>Pentapetalae</taxon>
        <taxon>rosids</taxon>
        <taxon>fabids</taxon>
        <taxon>Fabales</taxon>
        <taxon>Fabaceae</taxon>
        <taxon>Papilionoideae</taxon>
        <taxon>50 kb inversion clade</taxon>
        <taxon>dalbergioids sensu lato</taxon>
        <taxon>Dalbergieae</taxon>
        <taxon>Pterocarpus clade</taxon>
        <taxon>Stylosanthes</taxon>
    </lineage>
</organism>
<evidence type="ECO:0000313" key="3">
    <source>
        <dbReference type="Proteomes" id="UP001341840"/>
    </source>
</evidence>
<name>A0ABU6WJ17_9FABA</name>
<reference evidence="2 3" key="1">
    <citation type="journal article" date="2023" name="Plants (Basel)">
        <title>Bridging the Gap: Combining Genomics and Transcriptomics Approaches to Understand Stylosanthes scabra, an Orphan Legume from the Brazilian Caatinga.</title>
        <authorList>
            <person name="Ferreira-Neto J.R.C."/>
            <person name="da Silva M.D."/>
            <person name="Binneck E."/>
            <person name="de Melo N.F."/>
            <person name="da Silva R.H."/>
            <person name="de Melo A.L.T.M."/>
            <person name="Pandolfi V."/>
            <person name="Bustamante F.O."/>
            <person name="Brasileiro-Vidal A.C."/>
            <person name="Benko-Iseppon A.M."/>
        </authorList>
    </citation>
    <scope>NUCLEOTIDE SEQUENCE [LARGE SCALE GENOMIC DNA]</scope>
    <source>
        <tissue evidence="2">Leaves</tissue>
    </source>
</reference>
<evidence type="ECO:0000313" key="2">
    <source>
        <dbReference type="EMBL" id="MED6185854.1"/>
    </source>
</evidence>
<keyword evidence="3" id="KW-1185">Reference proteome</keyword>
<gene>
    <name evidence="2" type="ORF">PIB30_061026</name>
</gene>